<sequence>MPVPIQIIHIHYRGKFLNLLDSDNQTPLYRARVGSQSPQMELFRVEHGHQPSEPRGVPFPTPSALPICTAAFKAVSLQVKLKVRGQEVRLERESLLTRTYNFHSPAANVDLTWTADGVLTGDYQLSVAHGGVIARFRNRLFSNQEVGTFELVGDIEDRFRDEIVISGLAMLAMVQSLNLAGMVLVGGSVN</sequence>
<reference evidence="1 2" key="1">
    <citation type="journal article" date="2023" name="ACS Omega">
        <title>Identification of the Neoaspergillic Acid Biosynthesis Gene Cluster by Establishing an In Vitro CRISPR-Ribonucleoprotein Genetic System in Aspergillus melleus.</title>
        <authorList>
            <person name="Yuan B."/>
            <person name="Grau M.F."/>
            <person name="Murata R.M."/>
            <person name="Torok T."/>
            <person name="Venkateswaran K."/>
            <person name="Stajich J.E."/>
            <person name="Wang C.C.C."/>
        </authorList>
    </citation>
    <scope>NUCLEOTIDE SEQUENCE [LARGE SCALE GENOMIC DNA]</scope>
    <source>
        <strain evidence="1 2">IMV 1140</strain>
    </source>
</reference>
<gene>
    <name evidence="1" type="ORF">N8T08_000769</name>
</gene>
<dbReference type="Proteomes" id="UP001177260">
    <property type="component" value="Unassembled WGS sequence"/>
</dbReference>
<organism evidence="1 2">
    <name type="scientific">Aspergillus melleus</name>
    <dbReference type="NCBI Taxonomy" id="138277"/>
    <lineage>
        <taxon>Eukaryota</taxon>
        <taxon>Fungi</taxon>
        <taxon>Dikarya</taxon>
        <taxon>Ascomycota</taxon>
        <taxon>Pezizomycotina</taxon>
        <taxon>Eurotiomycetes</taxon>
        <taxon>Eurotiomycetidae</taxon>
        <taxon>Eurotiales</taxon>
        <taxon>Aspergillaceae</taxon>
        <taxon>Aspergillus</taxon>
        <taxon>Aspergillus subgen. Circumdati</taxon>
    </lineage>
</organism>
<comment type="caution">
    <text evidence="1">The sequence shown here is derived from an EMBL/GenBank/DDBJ whole genome shotgun (WGS) entry which is preliminary data.</text>
</comment>
<evidence type="ECO:0000313" key="2">
    <source>
        <dbReference type="Proteomes" id="UP001177260"/>
    </source>
</evidence>
<keyword evidence="2" id="KW-1185">Reference proteome</keyword>
<name>A0ACC3APG7_9EURO</name>
<dbReference type="EMBL" id="JAOPJF010000108">
    <property type="protein sequence ID" value="KAK1139406.1"/>
    <property type="molecule type" value="Genomic_DNA"/>
</dbReference>
<protein>
    <submittedName>
        <fullName evidence="1">Uncharacterized protein</fullName>
    </submittedName>
</protein>
<evidence type="ECO:0000313" key="1">
    <source>
        <dbReference type="EMBL" id="KAK1139406.1"/>
    </source>
</evidence>
<proteinExistence type="predicted"/>
<accession>A0ACC3APG7</accession>